<dbReference type="GeneID" id="301815382"/>
<dbReference type="RefSeq" id="WP_015664576.1">
    <property type="nucleotide sequence ID" value="NC_020453.1"/>
</dbReference>
<evidence type="ECO:0000313" key="3">
    <source>
        <dbReference type="Proteomes" id="UP000011841"/>
    </source>
</evidence>
<dbReference type="Proteomes" id="UP000011841">
    <property type="component" value="Chromosome"/>
</dbReference>
<dbReference type="HOGENOM" id="CLU_2002955_0_0_5"/>
<dbReference type="EMBL" id="AP012603">
    <property type="protein sequence ID" value="BAM87445.1"/>
    <property type="molecule type" value="Genomic_DNA"/>
</dbReference>
<dbReference type="OrthoDB" id="1445998at2"/>
<reference evidence="2 3" key="1">
    <citation type="journal article" date="2013" name="Appl. Environ. Microbiol.">
        <title>Genome analysis suggests that the soil oligotrophic bacterium Agromonas oligotrophica (Bradyrhizobium oligotrophicum) is a nitrogen-fixing symbiont of Aeschynomene indica.</title>
        <authorList>
            <person name="Okubo T."/>
            <person name="Fukushima S."/>
            <person name="Itakura M."/>
            <person name="Oshima K."/>
            <person name="Longtonglang A."/>
            <person name="Teaumroong N."/>
            <person name="Mitsui H."/>
            <person name="Hattori M."/>
            <person name="Hattori R."/>
            <person name="Hattori T."/>
            <person name="Minamisawa K."/>
        </authorList>
    </citation>
    <scope>NUCLEOTIDE SEQUENCE [LARGE SCALE GENOMIC DNA]</scope>
    <source>
        <strain evidence="2 3">S58</strain>
    </source>
</reference>
<protein>
    <submittedName>
        <fullName evidence="2">Uncharacterized protein</fullName>
    </submittedName>
</protein>
<dbReference type="KEGG" id="aol:S58_14370"/>
<evidence type="ECO:0000256" key="1">
    <source>
        <dbReference type="SAM" id="Phobius"/>
    </source>
</evidence>
<keyword evidence="1" id="KW-1133">Transmembrane helix</keyword>
<dbReference type="eggNOG" id="ENOG502ZUGN">
    <property type="taxonomic scope" value="Bacteria"/>
</dbReference>
<organism evidence="2 3">
    <name type="scientific">Bradyrhizobium oligotrophicum S58</name>
    <dbReference type="NCBI Taxonomy" id="1245469"/>
    <lineage>
        <taxon>Bacteria</taxon>
        <taxon>Pseudomonadati</taxon>
        <taxon>Pseudomonadota</taxon>
        <taxon>Alphaproteobacteria</taxon>
        <taxon>Hyphomicrobiales</taxon>
        <taxon>Nitrobacteraceae</taxon>
        <taxon>Bradyrhizobium</taxon>
    </lineage>
</organism>
<feature type="transmembrane region" description="Helical" evidence="1">
    <location>
        <begin position="104"/>
        <end position="125"/>
    </location>
</feature>
<evidence type="ECO:0000313" key="2">
    <source>
        <dbReference type="EMBL" id="BAM87445.1"/>
    </source>
</evidence>
<keyword evidence="3" id="KW-1185">Reference proteome</keyword>
<dbReference type="AlphaFoldDB" id="M4ZMI2"/>
<name>M4ZMI2_9BRAD</name>
<sequence>MNLQDCRDAFATYSGKVSDICRHLGLTGVVIIWTFKKDVTGRSAIPRELLMPLLLIACGLLADLLQYFLGAIIWFLYYRKQEIVGIKEKEDFRHTPLLDLPMHILFLLKAVLLAVAYGYIASYFYRAISFS</sequence>
<dbReference type="PATRIC" id="fig|1245469.3.peg.1468"/>
<proteinExistence type="predicted"/>
<keyword evidence="1" id="KW-0472">Membrane</keyword>
<gene>
    <name evidence="2" type="ORF">S58_14370</name>
</gene>
<feature type="transmembrane region" description="Helical" evidence="1">
    <location>
        <begin position="53"/>
        <end position="77"/>
    </location>
</feature>
<keyword evidence="1" id="KW-0812">Transmembrane</keyword>
<accession>M4ZMI2</accession>